<evidence type="ECO:0000256" key="1">
    <source>
        <dbReference type="ARBA" id="ARBA00000085"/>
    </source>
</evidence>
<evidence type="ECO:0000256" key="12">
    <source>
        <dbReference type="ARBA" id="ARBA00023012"/>
    </source>
</evidence>
<dbReference type="Pfam" id="PF00512">
    <property type="entry name" value="HisKA"/>
    <property type="match status" value="1"/>
</dbReference>
<name>A0A0B7IXN8_9PROT</name>
<evidence type="ECO:0000256" key="8">
    <source>
        <dbReference type="ARBA" id="ARBA00022741"/>
    </source>
</evidence>
<keyword evidence="8" id="KW-0547">Nucleotide-binding</keyword>
<organism evidence="17 18">
    <name type="scientific">Candidatus Methylopumilus turicensis</name>
    <dbReference type="NCBI Taxonomy" id="1581680"/>
    <lineage>
        <taxon>Bacteria</taxon>
        <taxon>Pseudomonadati</taxon>
        <taxon>Pseudomonadota</taxon>
        <taxon>Betaproteobacteria</taxon>
        <taxon>Nitrosomonadales</taxon>
        <taxon>Methylophilaceae</taxon>
        <taxon>Candidatus Methylopumilus</taxon>
    </lineage>
</organism>
<dbReference type="GO" id="GO:0030295">
    <property type="term" value="F:protein kinase activator activity"/>
    <property type="evidence" value="ECO:0007669"/>
    <property type="project" value="TreeGrafter"/>
</dbReference>
<dbReference type="InterPro" id="IPR017232">
    <property type="entry name" value="NtrY"/>
</dbReference>
<dbReference type="KEGG" id="mbac:BN1209_0112"/>
<evidence type="ECO:0000313" key="17">
    <source>
        <dbReference type="EMBL" id="CEN55166.1"/>
    </source>
</evidence>
<keyword evidence="5" id="KW-0597">Phosphoprotein</keyword>
<feature type="domain" description="HAMP" evidence="16">
    <location>
        <begin position="298"/>
        <end position="350"/>
    </location>
</feature>
<evidence type="ECO:0000256" key="6">
    <source>
        <dbReference type="ARBA" id="ARBA00022679"/>
    </source>
</evidence>
<dbReference type="InterPro" id="IPR036890">
    <property type="entry name" value="HATPase_C_sf"/>
</dbReference>
<dbReference type="GO" id="GO:0005524">
    <property type="term" value="F:ATP binding"/>
    <property type="evidence" value="ECO:0007669"/>
    <property type="project" value="UniProtKB-KW"/>
</dbReference>
<dbReference type="STRING" id="1581680.BN1209_0112"/>
<evidence type="ECO:0000256" key="2">
    <source>
        <dbReference type="ARBA" id="ARBA00004651"/>
    </source>
</evidence>
<dbReference type="OrthoDB" id="9815750at2"/>
<dbReference type="Gene3D" id="3.30.565.10">
    <property type="entry name" value="Histidine kinase-like ATPase, C-terminal domain"/>
    <property type="match status" value="1"/>
</dbReference>
<feature type="transmembrane region" description="Helical" evidence="14">
    <location>
        <begin position="34"/>
        <end position="59"/>
    </location>
</feature>
<evidence type="ECO:0000259" key="16">
    <source>
        <dbReference type="PROSITE" id="PS50885"/>
    </source>
</evidence>
<evidence type="ECO:0000256" key="4">
    <source>
        <dbReference type="ARBA" id="ARBA00022475"/>
    </source>
</evidence>
<feature type="transmembrane region" description="Helical" evidence="14">
    <location>
        <begin position="71"/>
        <end position="93"/>
    </location>
</feature>
<dbReference type="Pfam" id="PF19312">
    <property type="entry name" value="NtrY_N"/>
    <property type="match status" value="1"/>
</dbReference>
<keyword evidence="7 14" id="KW-0812">Transmembrane</keyword>
<keyword evidence="6" id="KW-0808">Transferase</keyword>
<feature type="transmembrane region" description="Helical" evidence="14">
    <location>
        <begin position="273"/>
        <end position="296"/>
    </location>
</feature>
<dbReference type="Gene3D" id="1.10.287.130">
    <property type="match status" value="1"/>
</dbReference>
<dbReference type="InterPro" id="IPR050351">
    <property type="entry name" value="BphY/WalK/GraS-like"/>
</dbReference>
<dbReference type="InterPro" id="IPR004358">
    <property type="entry name" value="Sig_transdc_His_kin-like_C"/>
</dbReference>
<evidence type="ECO:0000256" key="5">
    <source>
        <dbReference type="ARBA" id="ARBA00022553"/>
    </source>
</evidence>
<dbReference type="SUPFAM" id="SSF55785">
    <property type="entry name" value="PYP-like sensor domain (PAS domain)"/>
    <property type="match status" value="1"/>
</dbReference>
<keyword evidence="11 14" id="KW-1133">Transmembrane helix</keyword>
<dbReference type="SMART" id="SM00388">
    <property type="entry name" value="HisKA"/>
    <property type="match status" value="1"/>
</dbReference>
<evidence type="ECO:0000256" key="7">
    <source>
        <dbReference type="ARBA" id="ARBA00022692"/>
    </source>
</evidence>
<dbReference type="GO" id="GO:0000156">
    <property type="term" value="F:phosphorelay response regulator activity"/>
    <property type="evidence" value="ECO:0007669"/>
    <property type="project" value="TreeGrafter"/>
</dbReference>
<accession>A0A0B7IXN8</accession>
<evidence type="ECO:0000256" key="11">
    <source>
        <dbReference type="ARBA" id="ARBA00022989"/>
    </source>
</evidence>
<dbReference type="PANTHER" id="PTHR42878:SF7">
    <property type="entry name" value="SENSOR HISTIDINE KINASE GLRK"/>
    <property type="match status" value="1"/>
</dbReference>
<dbReference type="InterPro" id="IPR003660">
    <property type="entry name" value="HAMP_dom"/>
</dbReference>
<comment type="catalytic activity">
    <reaction evidence="1">
        <text>ATP + protein L-histidine = ADP + protein N-phospho-L-histidine.</text>
        <dbReference type="EC" id="2.7.13.3"/>
    </reaction>
</comment>
<dbReference type="SMART" id="SM00387">
    <property type="entry name" value="HATPase_c"/>
    <property type="match status" value="1"/>
</dbReference>
<dbReference type="InterPro" id="IPR003594">
    <property type="entry name" value="HATPase_dom"/>
</dbReference>
<reference evidence="18" key="1">
    <citation type="submission" date="2014-12" db="EMBL/GenBank/DDBJ databases">
        <authorList>
            <person name="Salcher M.M."/>
        </authorList>
    </citation>
    <scope>NUCLEOTIDE SEQUENCE [LARGE SCALE GENOMIC DNA]</scope>
    <source>
        <strain evidence="18">MMS-10A-171</strain>
    </source>
</reference>
<dbReference type="PRINTS" id="PR00344">
    <property type="entry name" value="BCTRLSENSOR"/>
</dbReference>
<evidence type="ECO:0000256" key="13">
    <source>
        <dbReference type="ARBA" id="ARBA00023136"/>
    </source>
</evidence>
<evidence type="ECO:0000259" key="15">
    <source>
        <dbReference type="PROSITE" id="PS50109"/>
    </source>
</evidence>
<dbReference type="AlphaFoldDB" id="A0A0B7IXN8"/>
<keyword evidence="10" id="KW-0067">ATP-binding</keyword>
<gene>
    <name evidence="17" type="ORF">BN1209_0112</name>
</gene>
<dbReference type="InterPro" id="IPR036097">
    <property type="entry name" value="HisK_dim/P_sf"/>
</dbReference>
<dbReference type="GO" id="GO:0005886">
    <property type="term" value="C:plasma membrane"/>
    <property type="evidence" value="ECO:0007669"/>
    <property type="project" value="UniProtKB-SubCell"/>
</dbReference>
<keyword evidence="9 17" id="KW-0418">Kinase</keyword>
<evidence type="ECO:0000256" key="10">
    <source>
        <dbReference type="ARBA" id="ARBA00022840"/>
    </source>
</evidence>
<dbReference type="PIRSF" id="PIRSF037532">
    <property type="entry name" value="STHK_NtrY"/>
    <property type="match status" value="1"/>
</dbReference>
<keyword evidence="12" id="KW-0902">Two-component regulatory system</keyword>
<dbReference type="GO" id="GO:0000155">
    <property type="term" value="F:phosphorelay sensor kinase activity"/>
    <property type="evidence" value="ECO:0007669"/>
    <property type="project" value="InterPro"/>
</dbReference>
<dbReference type="EMBL" id="LN794158">
    <property type="protein sequence ID" value="CEN55166.1"/>
    <property type="molecule type" value="Genomic_DNA"/>
</dbReference>
<protein>
    <recommendedName>
        <fullName evidence="3">histidine kinase</fullName>
        <ecNumber evidence="3">2.7.13.3</ecNumber>
    </recommendedName>
</protein>
<dbReference type="EC" id="2.7.13.3" evidence="3"/>
<proteinExistence type="predicted"/>
<sequence>MRYIVFITALLGAGLLYLLSHASGNGNVSGADYTMLLGLNIGLASALLLLIAYQLSLLFKQMRARVIGSRLNLRLLGAFALMAITPGVLVYGVSVNFLTHSIESWFNVKVEAALEGGVKLGQSSLDAMLADLKQKGDGMALNLAFQPTNAQLTVLNDLREKSGVQDAVLLTMQGKILAFSSSDATSFLPDTPSLEQLRQARQKDFGIIEPIAGKGLYLRALVPVNMNDIGGETRILQLLQPVPSQLSNTAEAVQNVYQDYQELSLSRESLKQVFSLTLTLVLMLAMLTAVSVAFVLSRRLSSPLGVLAEGTRAIARGDYETVLPVHGNDELGILVQSFNSMSKQLGEAKQAAEANRASVEAARGYLETILAHLSSGVLALNDKGELRTYNATASNILGVVLGHFSGQPFTKLGQAFPNLAALTDTILQNASESKTNDWQAEMEIVTTQGQRTLLLRGTRLPYSADSGYLVVFDDITMMAQAQRDAAWGEVARRLAHEIKNPLTPIQLSAERIEHKLSAKLDVADSEMLKRATGTIVAQVDALKTMVNEFSEYARAPVLNLSQLDLNQLVRDVLDLYELTGVTLKVNLAKQTLDVLGDNTMLRQVLHNLLQNAQDALEGVDAPTIEVTTSKLVDHVQLTVMDNGAGFPIEIMSRAFEPYMTTKHHGTGLGLAIVKKIVEEHQGTINIENRKGASHQDSGAIVIVTLPLQQLASKKPSINGKKAD</sequence>
<dbReference type="PROSITE" id="PS50109">
    <property type="entry name" value="HIS_KIN"/>
    <property type="match status" value="1"/>
</dbReference>
<dbReference type="Pfam" id="PF00672">
    <property type="entry name" value="HAMP"/>
    <property type="match status" value="1"/>
</dbReference>
<dbReference type="SUPFAM" id="SSF158472">
    <property type="entry name" value="HAMP domain-like"/>
    <property type="match status" value="1"/>
</dbReference>
<dbReference type="InterPro" id="IPR045671">
    <property type="entry name" value="NtrY-like_N"/>
</dbReference>
<dbReference type="SUPFAM" id="SSF55874">
    <property type="entry name" value="ATPase domain of HSP90 chaperone/DNA topoisomerase II/histidine kinase"/>
    <property type="match status" value="1"/>
</dbReference>
<dbReference type="InterPro" id="IPR003661">
    <property type="entry name" value="HisK_dim/P_dom"/>
</dbReference>
<dbReference type="PANTHER" id="PTHR42878">
    <property type="entry name" value="TWO-COMPONENT HISTIDINE KINASE"/>
    <property type="match status" value="1"/>
</dbReference>
<evidence type="ECO:0000256" key="9">
    <source>
        <dbReference type="ARBA" id="ARBA00022777"/>
    </source>
</evidence>
<keyword evidence="4" id="KW-1003">Cell membrane</keyword>
<evidence type="ECO:0000256" key="14">
    <source>
        <dbReference type="SAM" id="Phobius"/>
    </source>
</evidence>
<feature type="domain" description="Histidine kinase" evidence="15">
    <location>
        <begin position="493"/>
        <end position="709"/>
    </location>
</feature>
<dbReference type="RefSeq" id="WP_045750489.1">
    <property type="nucleotide sequence ID" value="NZ_LN794158.1"/>
</dbReference>
<dbReference type="CDD" id="cd00082">
    <property type="entry name" value="HisKA"/>
    <property type="match status" value="1"/>
</dbReference>
<dbReference type="PROSITE" id="PS50885">
    <property type="entry name" value="HAMP"/>
    <property type="match status" value="1"/>
</dbReference>
<dbReference type="CDD" id="cd06225">
    <property type="entry name" value="HAMP"/>
    <property type="match status" value="1"/>
</dbReference>
<keyword evidence="13 14" id="KW-0472">Membrane</keyword>
<dbReference type="SMART" id="SM00304">
    <property type="entry name" value="HAMP"/>
    <property type="match status" value="1"/>
</dbReference>
<dbReference type="SUPFAM" id="SSF47384">
    <property type="entry name" value="Homodimeric domain of signal transducing histidine kinase"/>
    <property type="match status" value="1"/>
</dbReference>
<dbReference type="Gene3D" id="6.10.340.10">
    <property type="match status" value="1"/>
</dbReference>
<evidence type="ECO:0000313" key="18">
    <source>
        <dbReference type="Proteomes" id="UP000056322"/>
    </source>
</evidence>
<dbReference type="InterPro" id="IPR035965">
    <property type="entry name" value="PAS-like_dom_sf"/>
</dbReference>
<dbReference type="InterPro" id="IPR005467">
    <property type="entry name" value="His_kinase_dom"/>
</dbReference>
<dbReference type="Pfam" id="PF02518">
    <property type="entry name" value="HATPase_c"/>
    <property type="match status" value="1"/>
</dbReference>
<keyword evidence="18" id="KW-1185">Reference proteome</keyword>
<dbReference type="GO" id="GO:0007234">
    <property type="term" value="P:osmosensory signaling via phosphorelay pathway"/>
    <property type="evidence" value="ECO:0007669"/>
    <property type="project" value="TreeGrafter"/>
</dbReference>
<evidence type="ECO:0000256" key="3">
    <source>
        <dbReference type="ARBA" id="ARBA00012438"/>
    </source>
</evidence>
<dbReference type="Gene3D" id="3.30.450.20">
    <property type="entry name" value="PAS domain"/>
    <property type="match status" value="1"/>
</dbReference>
<comment type="subcellular location">
    <subcellularLocation>
        <location evidence="2">Cell membrane</location>
        <topology evidence="2">Multi-pass membrane protein</topology>
    </subcellularLocation>
</comment>
<dbReference type="Proteomes" id="UP000056322">
    <property type="component" value="Chromosome 1"/>
</dbReference>
<dbReference type="HOGENOM" id="CLU_019564_0_0_4"/>